<dbReference type="EMBL" id="LAZR01013777">
    <property type="protein sequence ID" value="KKM20388.1"/>
    <property type="molecule type" value="Genomic_DNA"/>
</dbReference>
<name>A0A0F9KE24_9ZZZZ</name>
<organism evidence="1">
    <name type="scientific">marine sediment metagenome</name>
    <dbReference type="NCBI Taxonomy" id="412755"/>
    <lineage>
        <taxon>unclassified sequences</taxon>
        <taxon>metagenomes</taxon>
        <taxon>ecological metagenomes</taxon>
    </lineage>
</organism>
<protein>
    <submittedName>
        <fullName evidence="1">Uncharacterized protein</fullName>
    </submittedName>
</protein>
<gene>
    <name evidence="1" type="ORF">LCGC14_1645980</name>
</gene>
<evidence type="ECO:0000313" key="1">
    <source>
        <dbReference type="EMBL" id="KKM20388.1"/>
    </source>
</evidence>
<proteinExistence type="predicted"/>
<comment type="caution">
    <text evidence="1">The sequence shown here is derived from an EMBL/GenBank/DDBJ whole genome shotgun (WGS) entry which is preliminary data.</text>
</comment>
<dbReference type="AlphaFoldDB" id="A0A0F9KE24"/>
<accession>A0A0F9KE24</accession>
<sequence length="80" mass="8710">MPEGMEPKKDNIPAMVDAILDCLAEAHNIISRIQPEAVEPGEDAKPPEPLGLERQVVRARDSAARLNRRLTGVAESVGRL</sequence>
<reference evidence="1" key="1">
    <citation type="journal article" date="2015" name="Nature">
        <title>Complex archaea that bridge the gap between prokaryotes and eukaryotes.</title>
        <authorList>
            <person name="Spang A."/>
            <person name="Saw J.H."/>
            <person name="Jorgensen S.L."/>
            <person name="Zaremba-Niedzwiedzka K."/>
            <person name="Martijn J."/>
            <person name="Lind A.E."/>
            <person name="van Eijk R."/>
            <person name="Schleper C."/>
            <person name="Guy L."/>
            <person name="Ettema T.J."/>
        </authorList>
    </citation>
    <scope>NUCLEOTIDE SEQUENCE</scope>
</reference>